<name>A0AAV7XVE9_9NEOP</name>
<dbReference type="EC" id="2.3.1.250" evidence="9"/>
<evidence type="ECO:0000256" key="9">
    <source>
        <dbReference type="ARBA" id="ARBA00038867"/>
    </source>
</evidence>
<evidence type="ECO:0000256" key="2">
    <source>
        <dbReference type="ARBA" id="ARBA00022679"/>
    </source>
</evidence>
<dbReference type="PANTHER" id="PTHR13906">
    <property type="entry name" value="PORCUPINE"/>
    <property type="match status" value="1"/>
</dbReference>
<organism evidence="13 14">
    <name type="scientific">Megalurothrips usitatus</name>
    <name type="common">bean blossom thrips</name>
    <dbReference type="NCBI Taxonomy" id="439358"/>
    <lineage>
        <taxon>Eukaryota</taxon>
        <taxon>Metazoa</taxon>
        <taxon>Ecdysozoa</taxon>
        <taxon>Arthropoda</taxon>
        <taxon>Hexapoda</taxon>
        <taxon>Insecta</taxon>
        <taxon>Pterygota</taxon>
        <taxon>Neoptera</taxon>
        <taxon>Paraneoptera</taxon>
        <taxon>Thysanoptera</taxon>
        <taxon>Terebrantia</taxon>
        <taxon>Thripoidea</taxon>
        <taxon>Thripidae</taxon>
        <taxon>Megalurothrips</taxon>
    </lineage>
</organism>
<keyword evidence="14" id="KW-1185">Reference proteome</keyword>
<dbReference type="EMBL" id="JAPTSV010000002">
    <property type="protein sequence ID" value="KAJ1530547.1"/>
    <property type="molecule type" value="Genomic_DNA"/>
</dbReference>
<evidence type="ECO:0000256" key="11">
    <source>
        <dbReference type="ARBA" id="ARBA00047978"/>
    </source>
</evidence>
<evidence type="ECO:0000256" key="10">
    <source>
        <dbReference type="ARBA" id="ARBA00040371"/>
    </source>
</evidence>
<feature type="transmembrane region" description="Helical" evidence="12">
    <location>
        <begin position="409"/>
        <end position="433"/>
    </location>
</feature>
<keyword evidence="6 12" id="KW-0472">Membrane</keyword>
<feature type="transmembrane region" description="Helical" evidence="12">
    <location>
        <begin position="230"/>
        <end position="252"/>
    </location>
</feature>
<comment type="caution">
    <text evidence="13">The sequence shown here is derived from an EMBL/GenBank/DDBJ whole genome shotgun (WGS) entry which is preliminary data.</text>
</comment>
<feature type="transmembrane region" description="Helical" evidence="12">
    <location>
        <begin position="358"/>
        <end position="375"/>
    </location>
</feature>
<sequence length="474" mass="54767">MGDYDYDFDLEDLYDEETLQGASNVWYEDDELSALDDYAAQRGLWEEFDMCVQPTIRDGFSQVSTLLLWCFIFRVTTQTVLVPSGVGHAISACTGLYILYVFFNTTALHIVMFAFLVYFVLWLLSKFFIHRRGPIMSILSIIFLIICELFFVDEIEWHKIRGAQMIVAMKVISVSFDTDIGTIQNVPSPIQFSGYIFNVGTCVFGPWVPYKDYINIFDRPLWNLRWALRILSSLLIAFLFLSVSTCWTLWLIPDDAWRWWVAYRDALSFRSSHYFVSFVSEASAVVSGFGRNSDDDWNIPVTKPHLIEIPRSLVQVVVYWNMPMHHWLKTYVFRTTIPYGSFFAVLSTYIASSLLHGLNFQLSAVLLSLGAYTYIEYMLRQKLATIFRACILVRPCRKDCSHQNHDMRLAVVVTNVALGLLVVFHLAYLGLMFDSSSKEQETGYSYSHTLSKWSSLNYASHWVVLGTYVFYLLI</sequence>
<dbReference type="GO" id="GO:0016020">
    <property type="term" value="C:membrane"/>
    <property type="evidence" value="ECO:0007669"/>
    <property type="project" value="UniProtKB-SubCell"/>
</dbReference>
<proteinExistence type="inferred from homology"/>
<dbReference type="GO" id="GO:1990698">
    <property type="term" value="F:palmitoleoyltransferase activity"/>
    <property type="evidence" value="ECO:0007669"/>
    <property type="project" value="UniProtKB-EC"/>
</dbReference>
<reference evidence="13" key="1">
    <citation type="submission" date="2022-12" db="EMBL/GenBank/DDBJ databases">
        <title>Chromosome-level genome assembly of the bean flower thrips Megalurothrips usitatus.</title>
        <authorList>
            <person name="Ma L."/>
            <person name="Liu Q."/>
            <person name="Li H."/>
            <person name="Cai W."/>
        </authorList>
    </citation>
    <scope>NUCLEOTIDE SEQUENCE</scope>
    <source>
        <strain evidence="13">Cailab_2022a</strain>
    </source>
</reference>
<keyword evidence="3" id="KW-0879">Wnt signaling pathway</keyword>
<evidence type="ECO:0000256" key="4">
    <source>
        <dbReference type="ARBA" id="ARBA00022692"/>
    </source>
</evidence>
<evidence type="ECO:0000256" key="5">
    <source>
        <dbReference type="ARBA" id="ARBA00022989"/>
    </source>
</evidence>
<feature type="transmembrane region" description="Helical" evidence="12">
    <location>
        <begin position="135"/>
        <end position="152"/>
    </location>
</feature>
<dbReference type="AlphaFoldDB" id="A0AAV7XVE9"/>
<feature type="transmembrane region" description="Helical" evidence="12">
    <location>
        <begin position="97"/>
        <end position="123"/>
    </location>
</feature>
<protein>
    <recommendedName>
        <fullName evidence="10">Protein-serine O-palmitoleoyltransferase porcupine</fullName>
        <ecNumber evidence="9">2.3.1.250</ecNumber>
    </recommendedName>
</protein>
<feature type="transmembrane region" description="Helical" evidence="12">
    <location>
        <begin position="453"/>
        <end position="473"/>
    </location>
</feature>
<feature type="transmembrane region" description="Helical" evidence="12">
    <location>
        <begin position="331"/>
        <end position="352"/>
    </location>
</feature>
<keyword evidence="2" id="KW-0808">Transferase</keyword>
<evidence type="ECO:0000256" key="3">
    <source>
        <dbReference type="ARBA" id="ARBA00022687"/>
    </source>
</evidence>
<dbReference type="GO" id="GO:0017147">
    <property type="term" value="F:Wnt-protein binding"/>
    <property type="evidence" value="ECO:0007669"/>
    <property type="project" value="TreeGrafter"/>
</dbReference>
<feature type="transmembrane region" description="Helical" evidence="12">
    <location>
        <begin position="192"/>
        <end position="210"/>
    </location>
</feature>
<dbReference type="PANTHER" id="PTHR13906:SF12">
    <property type="entry name" value="PROTEIN-SERINE O-PALMITOLEOYLTRANSFERASE PORCUPINE"/>
    <property type="match status" value="1"/>
</dbReference>
<evidence type="ECO:0000256" key="6">
    <source>
        <dbReference type="ARBA" id="ARBA00023136"/>
    </source>
</evidence>
<keyword evidence="5 12" id="KW-1133">Transmembrane helix</keyword>
<dbReference type="GO" id="GO:0030258">
    <property type="term" value="P:lipid modification"/>
    <property type="evidence" value="ECO:0007669"/>
    <property type="project" value="TreeGrafter"/>
</dbReference>
<evidence type="ECO:0000313" key="13">
    <source>
        <dbReference type="EMBL" id="KAJ1530547.1"/>
    </source>
</evidence>
<dbReference type="InterPro" id="IPR004299">
    <property type="entry name" value="MBOAT_fam"/>
</dbReference>
<dbReference type="InterPro" id="IPR049941">
    <property type="entry name" value="LPLAT_7/PORCN-like"/>
</dbReference>
<dbReference type="GO" id="GO:0005783">
    <property type="term" value="C:endoplasmic reticulum"/>
    <property type="evidence" value="ECO:0007669"/>
    <property type="project" value="TreeGrafter"/>
</dbReference>
<feature type="transmembrane region" description="Helical" evidence="12">
    <location>
        <begin position="272"/>
        <end position="290"/>
    </location>
</feature>
<accession>A0AAV7XVE9</accession>
<keyword evidence="4 12" id="KW-0812">Transmembrane</keyword>
<dbReference type="GO" id="GO:0061355">
    <property type="term" value="P:Wnt protein secretion"/>
    <property type="evidence" value="ECO:0007669"/>
    <property type="project" value="TreeGrafter"/>
</dbReference>
<comment type="similarity">
    <text evidence="8">Belongs to the membrane-bound acyltransferase family. Porcupine subfamily.</text>
</comment>
<dbReference type="GO" id="GO:0016055">
    <property type="term" value="P:Wnt signaling pathway"/>
    <property type="evidence" value="ECO:0007669"/>
    <property type="project" value="UniProtKB-KW"/>
</dbReference>
<dbReference type="Pfam" id="PF03062">
    <property type="entry name" value="MBOAT"/>
    <property type="match status" value="1"/>
</dbReference>
<keyword evidence="7" id="KW-0012">Acyltransferase</keyword>
<feature type="transmembrane region" description="Helical" evidence="12">
    <location>
        <begin position="66"/>
        <end position="91"/>
    </location>
</feature>
<dbReference type="Proteomes" id="UP001075354">
    <property type="component" value="Chromosome 2"/>
</dbReference>
<evidence type="ECO:0000256" key="1">
    <source>
        <dbReference type="ARBA" id="ARBA00004141"/>
    </source>
</evidence>
<comment type="catalytic activity">
    <reaction evidence="11">
        <text>[Wnt protein]-L-serine + (9Z)-hexadecenoyl-CoA = [Wnt protein]-O-(9Z)-hexadecenoyl-L-serine + CoA</text>
        <dbReference type="Rhea" id="RHEA:45336"/>
        <dbReference type="Rhea" id="RHEA-COMP:11170"/>
        <dbReference type="Rhea" id="RHEA-COMP:11171"/>
        <dbReference type="ChEBI" id="CHEBI:29999"/>
        <dbReference type="ChEBI" id="CHEBI:57287"/>
        <dbReference type="ChEBI" id="CHEBI:61540"/>
        <dbReference type="ChEBI" id="CHEBI:85189"/>
        <dbReference type="EC" id="2.3.1.250"/>
    </reaction>
</comment>
<evidence type="ECO:0000256" key="7">
    <source>
        <dbReference type="ARBA" id="ARBA00023315"/>
    </source>
</evidence>
<evidence type="ECO:0000256" key="12">
    <source>
        <dbReference type="SAM" id="Phobius"/>
    </source>
</evidence>
<gene>
    <name evidence="13" type="ORF">ONE63_005435</name>
</gene>
<evidence type="ECO:0000256" key="8">
    <source>
        <dbReference type="ARBA" id="ARBA00038269"/>
    </source>
</evidence>
<evidence type="ECO:0000313" key="14">
    <source>
        <dbReference type="Proteomes" id="UP001075354"/>
    </source>
</evidence>
<comment type="subcellular location">
    <subcellularLocation>
        <location evidence="1">Membrane</location>
        <topology evidence="1">Multi-pass membrane protein</topology>
    </subcellularLocation>
</comment>